<dbReference type="AlphaFoldDB" id="A0A0F8ZAV1"/>
<name>A0A0F8ZAV1_9ZZZZ</name>
<proteinExistence type="predicted"/>
<reference evidence="1" key="1">
    <citation type="journal article" date="2015" name="Nature">
        <title>Complex archaea that bridge the gap between prokaryotes and eukaryotes.</title>
        <authorList>
            <person name="Spang A."/>
            <person name="Saw J.H."/>
            <person name="Jorgensen S.L."/>
            <person name="Zaremba-Niedzwiedzka K."/>
            <person name="Martijn J."/>
            <person name="Lind A.E."/>
            <person name="van Eijk R."/>
            <person name="Schleper C."/>
            <person name="Guy L."/>
            <person name="Ettema T.J."/>
        </authorList>
    </citation>
    <scope>NUCLEOTIDE SEQUENCE</scope>
</reference>
<dbReference type="EMBL" id="LAZR01061428">
    <property type="protein sequence ID" value="KKK63599.1"/>
    <property type="molecule type" value="Genomic_DNA"/>
</dbReference>
<evidence type="ECO:0000313" key="1">
    <source>
        <dbReference type="EMBL" id="KKK63599.1"/>
    </source>
</evidence>
<feature type="non-terminal residue" evidence="1">
    <location>
        <position position="32"/>
    </location>
</feature>
<sequence>MFDKSKKDIIRDVKKASAVYVAVHGMTEHDMY</sequence>
<accession>A0A0F8ZAV1</accession>
<gene>
    <name evidence="1" type="ORF">LCGC14_2992640</name>
</gene>
<organism evidence="1">
    <name type="scientific">marine sediment metagenome</name>
    <dbReference type="NCBI Taxonomy" id="412755"/>
    <lineage>
        <taxon>unclassified sequences</taxon>
        <taxon>metagenomes</taxon>
        <taxon>ecological metagenomes</taxon>
    </lineage>
</organism>
<protein>
    <submittedName>
        <fullName evidence="1">Uncharacterized protein</fullName>
    </submittedName>
</protein>
<comment type="caution">
    <text evidence="1">The sequence shown here is derived from an EMBL/GenBank/DDBJ whole genome shotgun (WGS) entry which is preliminary data.</text>
</comment>